<evidence type="ECO:0008006" key="3">
    <source>
        <dbReference type="Google" id="ProtNLM"/>
    </source>
</evidence>
<keyword evidence="2" id="KW-1185">Reference proteome</keyword>
<protein>
    <recommendedName>
        <fullName evidence="3">Carboxymuconolactone decarboxylase-like domain-containing protein</fullName>
    </recommendedName>
</protein>
<proteinExistence type="predicted"/>
<dbReference type="Gene3D" id="1.20.1290.10">
    <property type="entry name" value="AhpD-like"/>
    <property type="match status" value="1"/>
</dbReference>
<evidence type="ECO:0000313" key="2">
    <source>
        <dbReference type="Proteomes" id="UP001176517"/>
    </source>
</evidence>
<dbReference type="EMBL" id="JAPDMZ010000035">
    <property type="protein sequence ID" value="KAK0554678.1"/>
    <property type="molecule type" value="Genomic_DNA"/>
</dbReference>
<dbReference type="PANTHER" id="PTHR28180">
    <property type="entry name" value="CONSERVED MITOCHONDRIAL PROTEIN-RELATED"/>
    <property type="match status" value="1"/>
</dbReference>
<evidence type="ECO:0000313" key="1">
    <source>
        <dbReference type="EMBL" id="KAK0554678.1"/>
    </source>
</evidence>
<dbReference type="SUPFAM" id="SSF69118">
    <property type="entry name" value="AhpD-like"/>
    <property type="match status" value="1"/>
</dbReference>
<accession>A0AAN6GSU6</accession>
<sequence>MSHSSTSIPSVTPQDVQELRTLLYPSLQTREWYTVLTAAVSAARIGAQAVPLIWKAANEEQVGQAAADHKDAMAVEVAMRVKEALLKGSVIFGICAALDPLFALTPLLRAEAAQHPGRSQSDLFARHNRLGRTEEELTTLAHQGLRRVYRHNLDEILENKFGSDNRDIQFATMEINYGWNLSEDSILDFPSTELVILAALIPTPNVPAETMWHLRGCRRAGWSDEIINSVRSLCIRVVDLCKERSIGMYSWDASRLPTLEDIKENSND</sequence>
<dbReference type="AlphaFoldDB" id="A0AAN6GSU6"/>
<name>A0AAN6GSU6_9BASI</name>
<reference evidence="1" key="1">
    <citation type="journal article" date="2023" name="PhytoFront">
        <title>Draft Genome Resources of Seven Strains of Tilletia horrida, Causal Agent of Kernel Smut of Rice.</title>
        <authorList>
            <person name="Khanal S."/>
            <person name="Antony Babu S."/>
            <person name="Zhou X.G."/>
        </authorList>
    </citation>
    <scope>NUCLEOTIDE SEQUENCE</scope>
    <source>
        <strain evidence="1">TX6</strain>
    </source>
</reference>
<comment type="caution">
    <text evidence="1">The sequence shown here is derived from an EMBL/GenBank/DDBJ whole genome shotgun (WGS) entry which is preliminary data.</text>
</comment>
<gene>
    <name evidence="1" type="ORF">OC846_002012</name>
</gene>
<dbReference type="PANTHER" id="PTHR28180:SF5">
    <property type="entry name" value="DNA POLYMERASE ALPHA SUBUNIT B"/>
    <property type="match status" value="1"/>
</dbReference>
<organism evidence="1 2">
    <name type="scientific">Tilletia horrida</name>
    <dbReference type="NCBI Taxonomy" id="155126"/>
    <lineage>
        <taxon>Eukaryota</taxon>
        <taxon>Fungi</taxon>
        <taxon>Dikarya</taxon>
        <taxon>Basidiomycota</taxon>
        <taxon>Ustilaginomycotina</taxon>
        <taxon>Exobasidiomycetes</taxon>
        <taxon>Tilletiales</taxon>
        <taxon>Tilletiaceae</taxon>
        <taxon>Tilletia</taxon>
    </lineage>
</organism>
<dbReference type="InterPro" id="IPR029032">
    <property type="entry name" value="AhpD-like"/>
</dbReference>
<dbReference type="Proteomes" id="UP001176517">
    <property type="component" value="Unassembled WGS sequence"/>
</dbReference>
<dbReference type="InterPro" id="IPR052999">
    <property type="entry name" value="PTS1_Protein"/>
</dbReference>